<dbReference type="GO" id="GO:0016757">
    <property type="term" value="F:glycosyltransferase activity"/>
    <property type="evidence" value="ECO:0007669"/>
    <property type="project" value="TreeGrafter"/>
</dbReference>
<dbReference type="SUPFAM" id="SSF53756">
    <property type="entry name" value="UDP-Glycosyltransferase/glycogen phosphorylase"/>
    <property type="match status" value="1"/>
</dbReference>
<protein>
    <submittedName>
        <fullName evidence="2">Unannotated protein</fullName>
    </submittedName>
</protein>
<evidence type="ECO:0000313" key="2">
    <source>
        <dbReference type="EMBL" id="CAB4921670.1"/>
    </source>
</evidence>
<evidence type="ECO:0000259" key="1">
    <source>
        <dbReference type="Pfam" id="PF13439"/>
    </source>
</evidence>
<dbReference type="Gene3D" id="3.40.50.2000">
    <property type="entry name" value="Glycogen Phosphorylase B"/>
    <property type="match status" value="2"/>
</dbReference>
<dbReference type="Pfam" id="PF13439">
    <property type="entry name" value="Glyco_transf_4"/>
    <property type="match status" value="1"/>
</dbReference>
<accession>A0A6J7HX08</accession>
<reference evidence="2" key="1">
    <citation type="submission" date="2020-05" db="EMBL/GenBank/DDBJ databases">
        <authorList>
            <person name="Chiriac C."/>
            <person name="Salcher M."/>
            <person name="Ghai R."/>
            <person name="Kavagutti S V."/>
        </authorList>
    </citation>
    <scope>NUCLEOTIDE SEQUENCE</scope>
</reference>
<dbReference type="PANTHER" id="PTHR45947:SF3">
    <property type="entry name" value="SULFOQUINOVOSYL TRANSFERASE SQD2"/>
    <property type="match status" value="1"/>
</dbReference>
<dbReference type="AlphaFoldDB" id="A0A6J7HX08"/>
<dbReference type="PANTHER" id="PTHR45947">
    <property type="entry name" value="SULFOQUINOVOSYL TRANSFERASE SQD2"/>
    <property type="match status" value="1"/>
</dbReference>
<name>A0A6J7HX08_9ZZZZ</name>
<feature type="domain" description="Glycosyltransferase subfamily 4-like N-terminal" evidence="1">
    <location>
        <begin position="83"/>
        <end position="203"/>
    </location>
</feature>
<organism evidence="2">
    <name type="scientific">freshwater metagenome</name>
    <dbReference type="NCBI Taxonomy" id="449393"/>
    <lineage>
        <taxon>unclassified sequences</taxon>
        <taxon>metagenomes</taxon>
        <taxon>ecological metagenomes</taxon>
    </lineage>
</organism>
<sequence length="396" mass="43709">MSAGPNRPRVLVLTPWYPDDAFPEEGPLSELRISGGFVGQHARSILHHADPVLVHLEPWPRVGPRAFRIHDEGVVDGLRTIRVRYRSTRIPGLASAAQLLGLLRVLARLRSEGWRPDILHPHVFSAGAFAGLLGRLLRVPTVLTEHFTRLRDAEVDARTLRVAAWVLRTMTLVTPTSRELEMQLLRIEPRMRSRVIDNPVDVSAFHPAREAPRDSGSPPRLIAAGRLVEVKGIQFLLPALRLLRDAGVDVSLTIVGDGPKRAELERQCEDLGLSDRVVFHGVATHAQVAILMRESDAFVLPSTNENLPNVVIEALASGLPVIGSRVAGVPEMLDAANGILVEPADVEGLAAALEDIVRHRDRFDREAIAARAVERYSFAAVGREWREIYDEITSAR</sequence>
<dbReference type="EMBL" id="CAFBMX010000002">
    <property type="protein sequence ID" value="CAB4921670.1"/>
    <property type="molecule type" value="Genomic_DNA"/>
</dbReference>
<gene>
    <name evidence="2" type="ORF">UFOPK3674_00594</name>
</gene>
<dbReference type="InterPro" id="IPR050194">
    <property type="entry name" value="Glycosyltransferase_grp1"/>
</dbReference>
<dbReference type="Pfam" id="PF13692">
    <property type="entry name" value="Glyco_trans_1_4"/>
    <property type="match status" value="1"/>
</dbReference>
<dbReference type="InterPro" id="IPR028098">
    <property type="entry name" value="Glyco_trans_4-like_N"/>
</dbReference>
<proteinExistence type="predicted"/>